<gene>
    <name evidence="1" type="ORF">VP01_13072g1</name>
</gene>
<feature type="non-terminal residue" evidence="1">
    <location>
        <position position="1"/>
    </location>
</feature>
<accession>A0A0L6VNJ3</accession>
<reference evidence="1 2" key="1">
    <citation type="submission" date="2015-08" db="EMBL/GenBank/DDBJ databases">
        <title>Next Generation Sequencing and Analysis of the Genome of Puccinia sorghi L Schw, the Causal Agent of Maize Common Rust.</title>
        <authorList>
            <person name="Rochi L."/>
            <person name="Burguener G."/>
            <person name="Darino M."/>
            <person name="Turjanski A."/>
            <person name="Kreff E."/>
            <person name="Dieguez M.J."/>
            <person name="Sacco F."/>
        </authorList>
    </citation>
    <scope>NUCLEOTIDE SEQUENCE [LARGE SCALE GENOMIC DNA]</scope>
    <source>
        <strain evidence="1 2">RO10H11247</strain>
    </source>
</reference>
<evidence type="ECO:0000313" key="2">
    <source>
        <dbReference type="Proteomes" id="UP000037035"/>
    </source>
</evidence>
<protein>
    <submittedName>
        <fullName evidence="1">AlphaK I25</fullName>
    </submittedName>
</protein>
<name>A0A0L6VNJ3_9BASI</name>
<dbReference type="Proteomes" id="UP000037035">
    <property type="component" value="Unassembled WGS sequence"/>
</dbReference>
<comment type="caution">
    <text evidence="1">The sequence shown here is derived from an EMBL/GenBank/DDBJ whole genome shotgun (WGS) entry which is preliminary data.</text>
</comment>
<sequence>ILTNLAVFRSETKGYLTYIGEGHSFKKLASKSLHEIDHQDPNLYAHLKHQLWEIFSPELIKKSLVITHQSAFPNHLERGGNDCMQRLQMCIAHV</sequence>
<evidence type="ECO:0000313" key="1">
    <source>
        <dbReference type="EMBL" id="KNZ62157.1"/>
    </source>
</evidence>
<organism evidence="1 2">
    <name type="scientific">Puccinia sorghi</name>
    <dbReference type="NCBI Taxonomy" id="27349"/>
    <lineage>
        <taxon>Eukaryota</taxon>
        <taxon>Fungi</taxon>
        <taxon>Dikarya</taxon>
        <taxon>Basidiomycota</taxon>
        <taxon>Pucciniomycotina</taxon>
        <taxon>Pucciniomycetes</taxon>
        <taxon>Pucciniales</taxon>
        <taxon>Pucciniaceae</taxon>
        <taxon>Puccinia</taxon>
    </lineage>
</organism>
<proteinExistence type="predicted"/>
<keyword evidence="2" id="KW-1185">Reference proteome</keyword>
<dbReference type="AlphaFoldDB" id="A0A0L6VNJ3"/>
<dbReference type="VEuPathDB" id="FungiDB:VP01_13072g1"/>
<dbReference type="EMBL" id="LAVV01003413">
    <property type="protein sequence ID" value="KNZ62157.1"/>
    <property type="molecule type" value="Genomic_DNA"/>
</dbReference>